<gene>
    <name evidence="1" type="ORF">I4F81_011853</name>
</gene>
<evidence type="ECO:0000313" key="2">
    <source>
        <dbReference type="Proteomes" id="UP000798662"/>
    </source>
</evidence>
<evidence type="ECO:0000313" key="1">
    <source>
        <dbReference type="EMBL" id="KAK1869376.1"/>
    </source>
</evidence>
<sequence length="214" mass="21279">MCAAFATPPVASSSAGDASGRPAAGGGSGGGRPAPRARAPPGAPGRRAVVRGLVRVAAVAGVATAAAAVAGGQATPACAAGGGEWAKLSDEEWRARLSPTAYAVLRTAATERAGSSPLDKEYRAGTFSCAGCGTPLYTTDGKFDSGTGWPSFFRALPDGGVSTRASVTDVLLRQKEVVCGVCGGHLGHVFKDGPPPTGLRYCMNGVAMAFTPKA</sequence>
<dbReference type="EMBL" id="CM020620">
    <property type="protein sequence ID" value="KAK1869376.1"/>
    <property type="molecule type" value="Genomic_DNA"/>
</dbReference>
<reference evidence="1" key="1">
    <citation type="submission" date="2019-11" db="EMBL/GenBank/DDBJ databases">
        <title>Nori genome reveals adaptations in red seaweeds to the harsh intertidal environment.</title>
        <authorList>
            <person name="Wang D."/>
            <person name="Mao Y."/>
        </authorList>
    </citation>
    <scope>NUCLEOTIDE SEQUENCE</scope>
    <source>
        <tissue evidence="1">Gametophyte</tissue>
    </source>
</reference>
<keyword evidence="2" id="KW-1185">Reference proteome</keyword>
<protein>
    <submittedName>
        <fullName evidence="1">Uncharacterized protein</fullName>
    </submittedName>
</protein>
<proteinExistence type="predicted"/>
<accession>A0ACC3CHW8</accession>
<organism evidence="1 2">
    <name type="scientific">Pyropia yezoensis</name>
    <name type="common">Susabi-nori</name>
    <name type="synonym">Porphyra yezoensis</name>
    <dbReference type="NCBI Taxonomy" id="2788"/>
    <lineage>
        <taxon>Eukaryota</taxon>
        <taxon>Rhodophyta</taxon>
        <taxon>Bangiophyceae</taxon>
        <taxon>Bangiales</taxon>
        <taxon>Bangiaceae</taxon>
        <taxon>Pyropia</taxon>
    </lineage>
</organism>
<dbReference type="Proteomes" id="UP000798662">
    <property type="component" value="Chromosome 3"/>
</dbReference>
<name>A0ACC3CHW8_PYRYE</name>
<comment type="caution">
    <text evidence="1">The sequence shown here is derived from an EMBL/GenBank/DDBJ whole genome shotgun (WGS) entry which is preliminary data.</text>
</comment>